<dbReference type="Pfam" id="PF00106">
    <property type="entry name" value="adh_short"/>
    <property type="match status" value="1"/>
</dbReference>
<organism evidence="1 2">
    <name type="scientific">Streptomyces acidiscabies</name>
    <dbReference type="NCBI Taxonomy" id="42234"/>
    <lineage>
        <taxon>Bacteria</taxon>
        <taxon>Bacillati</taxon>
        <taxon>Actinomycetota</taxon>
        <taxon>Actinomycetes</taxon>
        <taxon>Kitasatosporales</taxon>
        <taxon>Streptomycetaceae</taxon>
        <taxon>Streptomyces</taxon>
    </lineage>
</organism>
<name>A0A0L0JRV9_9ACTN</name>
<dbReference type="AlphaFoldDB" id="A0A0L0JRV9"/>
<accession>A0A0L0JRV9</accession>
<dbReference type="InterPro" id="IPR036291">
    <property type="entry name" value="NAD(P)-bd_dom_sf"/>
</dbReference>
<dbReference type="PANTHER" id="PTHR43431:SF7">
    <property type="entry name" value="OXIDOREDUCTASE, SHORT CHAIN DEHYDROGENASE_REDUCTASE FAMILY (AFU_ORTHOLOGUE AFUA_5G14000)"/>
    <property type="match status" value="1"/>
</dbReference>
<evidence type="ECO:0000313" key="1">
    <source>
        <dbReference type="EMBL" id="KND28229.1"/>
    </source>
</evidence>
<gene>
    <name evidence="1" type="ORF">IQ63_34020</name>
</gene>
<comment type="caution">
    <text evidence="1">The sequence shown here is derived from an EMBL/GenBank/DDBJ whole genome shotgun (WGS) entry which is preliminary data.</text>
</comment>
<dbReference type="EMBL" id="JPPY01000191">
    <property type="protein sequence ID" value="KND28229.1"/>
    <property type="molecule type" value="Genomic_DNA"/>
</dbReference>
<dbReference type="PANTHER" id="PTHR43431">
    <property type="entry name" value="OXIDOREDUCTASE, SHORT CHAIN DEHYDROGENASE/REDUCTASE FAMILY (AFU_ORTHOLOGUE AFUA_5G14000)"/>
    <property type="match status" value="1"/>
</dbReference>
<dbReference type="PATRIC" id="fig|42234.21.peg.7010"/>
<dbReference type="Proteomes" id="UP000037151">
    <property type="component" value="Unassembled WGS sequence"/>
</dbReference>
<dbReference type="Gene3D" id="3.40.50.720">
    <property type="entry name" value="NAD(P)-binding Rossmann-like Domain"/>
    <property type="match status" value="1"/>
</dbReference>
<dbReference type="SUPFAM" id="SSF51735">
    <property type="entry name" value="NAD(P)-binding Rossmann-fold domains"/>
    <property type="match status" value="1"/>
</dbReference>
<sequence length="224" mass="23197">MPTIAIVGAGPQLGLAIARTYGTHGYDVALIARNRAKLEDLAGELTAEGITAAAFPADVLDRAALAQALKDAASHFGGIDVLEYSPVNGLQTVMTTPAATEPADVQHEMEFQLYGAIAATRAVLPAMREAGAGTLLFTTGGGSVDPGPQVANVNAAAAALRNWVVNLHKELAGTGVQAAHVAIAVSIGTPPIPGFPTAQPEEISPVYWDLHTTERDRAERVFSL</sequence>
<proteinExistence type="predicted"/>
<dbReference type="RefSeq" id="WP_050374024.1">
    <property type="nucleotide sequence ID" value="NZ_KQ257831.1"/>
</dbReference>
<evidence type="ECO:0000313" key="2">
    <source>
        <dbReference type="Proteomes" id="UP000037151"/>
    </source>
</evidence>
<protein>
    <submittedName>
        <fullName evidence="1">Short-chain dehydrogenase</fullName>
    </submittedName>
</protein>
<dbReference type="InterPro" id="IPR002347">
    <property type="entry name" value="SDR_fam"/>
</dbReference>
<reference evidence="2" key="1">
    <citation type="submission" date="2014-07" db="EMBL/GenBank/DDBJ databases">
        <title>Genome sequencing of plant-pathogenic Streptomyces species.</title>
        <authorList>
            <person name="Harrison J."/>
            <person name="Sapp M."/>
            <person name="Thwaites R."/>
            <person name="Studholme D.J."/>
        </authorList>
    </citation>
    <scope>NUCLEOTIDE SEQUENCE [LARGE SCALE GENOMIC DNA]</scope>
    <source>
        <strain evidence="2">NCPPB 4445</strain>
    </source>
</reference>
<dbReference type="OrthoDB" id="9799818at2"/>